<keyword evidence="7" id="KW-0472">Membrane</keyword>
<dbReference type="InterPro" id="IPR013783">
    <property type="entry name" value="Ig-like_fold"/>
</dbReference>
<dbReference type="InterPro" id="IPR003599">
    <property type="entry name" value="Ig_sub"/>
</dbReference>
<keyword evidence="11" id="KW-1185">Reference proteome</keyword>
<feature type="region of interest" description="Disordered" evidence="6">
    <location>
        <begin position="612"/>
        <end position="658"/>
    </location>
</feature>
<dbReference type="AlphaFoldDB" id="A0A653CE93"/>
<feature type="compositionally biased region" description="Polar residues" evidence="6">
    <location>
        <begin position="722"/>
        <end position="751"/>
    </location>
</feature>
<dbReference type="PANTHER" id="PTHR24366:SF96">
    <property type="entry name" value="LEUCINE RICH REPEAT CONTAINING 53"/>
    <property type="match status" value="1"/>
</dbReference>
<proteinExistence type="predicted"/>
<feature type="signal peptide" evidence="8">
    <location>
        <begin position="1"/>
        <end position="19"/>
    </location>
</feature>
<evidence type="ECO:0000256" key="5">
    <source>
        <dbReference type="ARBA" id="ARBA00023180"/>
    </source>
</evidence>
<dbReference type="Proteomes" id="UP000410492">
    <property type="component" value="Unassembled WGS sequence"/>
</dbReference>
<gene>
    <name evidence="10" type="ORF">CALMAC_LOCUS7845</name>
</gene>
<keyword evidence="2 8" id="KW-0732">Signal</keyword>
<dbReference type="InterPro" id="IPR001611">
    <property type="entry name" value="Leu-rich_rpt"/>
</dbReference>
<dbReference type="SUPFAM" id="SSF52058">
    <property type="entry name" value="L domain-like"/>
    <property type="match status" value="1"/>
</dbReference>
<feature type="chain" id="PRO_5024835956" description="Ig-like domain-containing protein" evidence="8">
    <location>
        <begin position="20"/>
        <end position="826"/>
    </location>
</feature>
<dbReference type="SMART" id="SM00369">
    <property type="entry name" value="LRR_TYP"/>
    <property type="match status" value="6"/>
</dbReference>
<feature type="transmembrane region" description="Helical" evidence="7">
    <location>
        <begin position="380"/>
        <end position="405"/>
    </location>
</feature>
<name>A0A653CE93_CALMS</name>
<dbReference type="InterPro" id="IPR032675">
    <property type="entry name" value="LRR_dom_sf"/>
</dbReference>
<dbReference type="PROSITE" id="PS50835">
    <property type="entry name" value="IG_LIKE"/>
    <property type="match status" value="1"/>
</dbReference>
<dbReference type="GO" id="GO:0071944">
    <property type="term" value="C:cell periphery"/>
    <property type="evidence" value="ECO:0007669"/>
    <property type="project" value="UniProtKB-ARBA"/>
</dbReference>
<dbReference type="PROSITE" id="PS51450">
    <property type="entry name" value="LRR"/>
    <property type="match status" value="2"/>
</dbReference>
<dbReference type="InterPro" id="IPR013098">
    <property type="entry name" value="Ig_I-set"/>
</dbReference>
<dbReference type="SMART" id="SM00408">
    <property type="entry name" value="IGc2"/>
    <property type="match status" value="1"/>
</dbReference>
<evidence type="ECO:0000256" key="7">
    <source>
        <dbReference type="SAM" id="Phobius"/>
    </source>
</evidence>
<protein>
    <recommendedName>
        <fullName evidence="9">Ig-like domain-containing protein</fullName>
    </recommendedName>
</protein>
<evidence type="ECO:0000256" key="3">
    <source>
        <dbReference type="ARBA" id="ARBA00022737"/>
    </source>
</evidence>
<keyword evidence="1" id="KW-0433">Leucine-rich repeat</keyword>
<evidence type="ECO:0000256" key="6">
    <source>
        <dbReference type="SAM" id="MobiDB-lite"/>
    </source>
</evidence>
<dbReference type="Pfam" id="PF07679">
    <property type="entry name" value="I-set"/>
    <property type="match status" value="1"/>
</dbReference>
<keyword evidence="3" id="KW-0677">Repeat</keyword>
<organism evidence="10 11">
    <name type="scientific">Callosobruchus maculatus</name>
    <name type="common">Southern cowpea weevil</name>
    <name type="synonym">Pulse bruchid</name>
    <dbReference type="NCBI Taxonomy" id="64391"/>
    <lineage>
        <taxon>Eukaryota</taxon>
        <taxon>Metazoa</taxon>
        <taxon>Ecdysozoa</taxon>
        <taxon>Arthropoda</taxon>
        <taxon>Hexapoda</taxon>
        <taxon>Insecta</taxon>
        <taxon>Pterygota</taxon>
        <taxon>Neoptera</taxon>
        <taxon>Endopterygota</taxon>
        <taxon>Coleoptera</taxon>
        <taxon>Polyphaga</taxon>
        <taxon>Cucujiformia</taxon>
        <taxon>Chrysomeloidea</taxon>
        <taxon>Chrysomelidae</taxon>
        <taxon>Bruchinae</taxon>
        <taxon>Bruchini</taxon>
        <taxon>Callosobruchus</taxon>
    </lineage>
</organism>
<dbReference type="CDD" id="cd00096">
    <property type="entry name" value="Ig"/>
    <property type="match status" value="1"/>
</dbReference>
<evidence type="ECO:0000259" key="9">
    <source>
        <dbReference type="PROSITE" id="PS50835"/>
    </source>
</evidence>
<evidence type="ECO:0000256" key="4">
    <source>
        <dbReference type="ARBA" id="ARBA00023157"/>
    </source>
</evidence>
<reference evidence="10 11" key="1">
    <citation type="submission" date="2019-01" db="EMBL/GenBank/DDBJ databases">
        <authorList>
            <person name="Sayadi A."/>
        </authorList>
    </citation>
    <scope>NUCLEOTIDE SEQUENCE [LARGE SCALE GENOMIC DNA]</scope>
</reference>
<dbReference type="Gene3D" id="3.80.10.10">
    <property type="entry name" value="Ribonuclease Inhibitor"/>
    <property type="match status" value="2"/>
</dbReference>
<dbReference type="PANTHER" id="PTHR24366">
    <property type="entry name" value="IG(IMMUNOGLOBULIN) AND LRR(LEUCINE RICH REPEAT) DOMAINS"/>
    <property type="match status" value="1"/>
</dbReference>
<dbReference type="InterPro" id="IPR007110">
    <property type="entry name" value="Ig-like_dom"/>
</dbReference>
<evidence type="ECO:0000313" key="11">
    <source>
        <dbReference type="Proteomes" id="UP000410492"/>
    </source>
</evidence>
<dbReference type="InterPro" id="IPR000483">
    <property type="entry name" value="Cys-rich_flank_reg_C"/>
</dbReference>
<dbReference type="SUPFAM" id="SSF48726">
    <property type="entry name" value="Immunoglobulin"/>
    <property type="match status" value="1"/>
</dbReference>
<feature type="region of interest" description="Disordered" evidence="6">
    <location>
        <begin position="410"/>
        <end position="429"/>
    </location>
</feature>
<feature type="compositionally biased region" description="Acidic residues" evidence="6">
    <location>
        <begin position="816"/>
        <end position="826"/>
    </location>
</feature>
<keyword evidence="7" id="KW-0812">Transmembrane</keyword>
<dbReference type="Pfam" id="PF13855">
    <property type="entry name" value="LRR_8"/>
    <property type="match status" value="1"/>
</dbReference>
<dbReference type="SMART" id="SM00082">
    <property type="entry name" value="LRRCT"/>
    <property type="match status" value="1"/>
</dbReference>
<accession>A0A653CE93</accession>
<dbReference type="InterPro" id="IPR003591">
    <property type="entry name" value="Leu-rich_rpt_typical-subtyp"/>
</dbReference>
<dbReference type="OrthoDB" id="5954366at2759"/>
<dbReference type="SMART" id="SM00409">
    <property type="entry name" value="IG"/>
    <property type="match status" value="1"/>
</dbReference>
<dbReference type="InterPro" id="IPR036179">
    <property type="entry name" value="Ig-like_dom_sf"/>
</dbReference>
<keyword evidence="4" id="KW-1015">Disulfide bond</keyword>
<sequence length="826" mass="90926">MDLRSIYLFLLWTTATLMAEEEEDFTLKCNKCSCRWANGKRTANCTNLNFNSIPNDLSSLIREIDFSSNPIYRLDKKIFVDANLSNVHKLKLQNCSIEYVDQRAFYQLALLIELDLARNYIRKLHKYIFRETVKLRILILSYNQIKVLDDELFRNMSYLQRISLDHNQIESISPATFQNLPSLSHIDLGDNKLQTLDFDLKRTLPRLNSLNVEGNPWICDCHLQEFRQSAIKNSLITTRTVCDSPPKLKGRAWQGSVVFACAPQIIEPIPLTQIEANSANVTLTCKVIGDPTPDVDWTNGGQIVERDPRKSRQKYVIARKTTVDGYTWNNLTIVNVNYRDRGDYKCIAKNPGGEDERNITVLIPAGTSGGMVPGAVSSNVYWIVGLSLGFLVVLLALLLAAFCMCKRPPRGQPGKNRGQEHNDSSEEYISMSGGHADIKKGLITDVNPVTKPPRTSVPPSVVSGGTEVSDVKRNLLDNDSVFGYSWFTGMANIWISQSQSSYSAAKECDDESRSIDFEQPLLRKSQPLLDSPIGPGAPALHYPPDLLPFPAAAAAARAAQVSPAASCASTVADTARLPCPQSPLHSPVYDQLSLYRAEQYRTLPYSRSHSPFVAPGQIAPAQPRVPRHGKGYVTMPRRPRQQSWSSEPPLLSDLGEPLYDNLGKRTTATGAISTQSLDKLDNGKVLPATSTPRANRMLPLSPAATPGGCDPIQELHEHSPPTLASQTLPRNHVVNSATSKPPVSSRTQWARSNAEALRSPEKRNSTASLPPATPLADGGPQPPTTTTTKPAKVPPRPPPKPKKRLSTSGTSTGPLFEDEGEDGTEV</sequence>
<dbReference type="InterPro" id="IPR003598">
    <property type="entry name" value="Ig_sub2"/>
</dbReference>
<keyword evidence="7" id="KW-1133">Transmembrane helix</keyword>
<evidence type="ECO:0000256" key="2">
    <source>
        <dbReference type="ARBA" id="ARBA00022729"/>
    </source>
</evidence>
<evidence type="ECO:0000256" key="1">
    <source>
        <dbReference type="ARBA" id="ARBA00022614"/>
    </source>
</evidence>
<evidence type="ECO:0000313" key="10">
    <source>
        <dbReference type="EMBL" id="VEN45370.1"/>
    </source>
</evidence>
<dbReference type="Gene3D" id="2.60.40.10">
    <property type="entry name" value="Immunoglobulins"/>
    <property type="match status" value="1"/>
</dbReference>
<evidence type="ECO:0000256" key="8">
    <source>
        <dbReference type="SAM" id="SignalP"/>
    </source>
</evidence>
<feature type="domain" description="Ig-like" evidence="9">
    <location>
        <begin position="263"/>
        <end position="360"/>
    </location>
</feature>
<feature type="region of interest" description="Disordered" evidence="6">
    <location>
        <begin position="682"/>
        <end position="826"/>
    </location>
</feature>
<keyword evidence="5" id="KW-0325">Glycoprotein</keyword>
<dbReference type="EMBL" id="CAACVG010007429">
    <property type="protein sequence ID" value="VEN45370.1"/>
    <property type="molecule type" value="Genomic_DNA"/>
</dbReference>